<evidence type="ECO:0000259" key="5">
    <source>
        <dbReference type="PROSITE" id="PS50931"/>
    </source>
</evidence>
<dbReference type="Proteomes" id="UP000256542">
    <property type="component" value="Unassembled WGS sequence"/>
</dbReference>
<gene>
    <name evidence="6" type="ORF">DFP81_11140</name>
</gene>
<dbReference type="Gene3D" id="3.40.190.290">
    <property type="match status" value="1"/>
</dbReference>
<evidence type="ECO:0000256" key="2">
    <source>
        <dbReference type="ARBA" id="ARBA00023015"/>
    </source>
</evidence>
<accession>A0A3E0DKF0</accession>
<dbReference type="AlphaFoldDB" id="A0A3E0DKF0"/>
<protein>
    <submittedName>
        <fullName evidence="6">LysR family transcriptional regulator</fullName>
    </submittedName>
</protein>
<organism evidence="6 7">
    <name type="scientific">Marinomonas pollencensis</name>
    <dbReference type="NCBI Taxonomy" id="491954"/>
    <lineage>
        <taxon>Bacteria</taxon>
        <taxon>Pseudomonadati</taxon>
        <taxon>Pseudomonadota</taxon>
        <taxon>Gammaproteobacteria</taxon>
        <taxon>Oceanospirillales</taxon>
        <taxon>Oceanospirillaceae</taxon>
        <taxon>Marinomonas</taxon>
    </lineage>
</organism>
<keyword evidence="3" id="KW-0238">DNA-binding</keyword>
<dbReference type="Gene3D" id="1.10.10.10">
    <property type="entry name" value="Winged helix-like DNA-binding domain superfamily/Winged helix DNA-binding domain"/>
    <property type="match status" value="1"/>
</dbReference>
<feature type="domain" description="HTH lysR-type" evidence="5">
    <location>
        <begin position="1"/>
        <end position="59"/>
    </location>
</feature>
<dbReference type="InterPro" id="IPR005119">
    <property type="entry name" value="LysR_subst-bd"/>
</dbReference>
<proteinExistence type="inferred from homology"/>
<dbReference type="InterPro" id="IPR036388">
    <property type="entry name" value="WH-like_DNA-bd_sf"/>
</dbReference>
<dbReference type="InterPro" id="IPR036390">
    <property type="entry name" value="WH_DNA-bd_sf"/>
</dbReference>
<dbReference type="PANTHER" id="PTHR30537">
    <property type="entry name" value="HTH-TYPE TRANSCRIPTIONAL REGULATOR"/>
    <property type="match status" value="1"/>
</dbReference>
<comment type="similarity">
    <text evidence="1">Belongs to the LysR transcriptional regulatory family.</text>
</comment>
<dbReference type="GO" id="GO:0003700">
    <property type="term" value="F:DNA-binding transcription factor activity"/>
    <property type="evidence" value="ECO:0007669"/>
    <property type="project" value="InterPro"/>
</dbReference>
<dbReference type="PROSITE" id="PS50931">
    <property type="entry name" value="HTH_LYSR"/>
    <property type="match status" value="1"/>
</dbReference>
<dbReference type="GO" id="GO:0003677">
    <property type="term" value="F:DNA binding"/>
    <property type="evidence" value="ECO:0007669"/>
    <property type="project" value="UniProtKB-KW"/>
</dbReference>
<evidence type="ECO:0000256" key="4">
    <source>
        <dbReference type="ARBA" id="ARBA00023163"/>
    </source>
</evidence>
<keyword evidence="4" id="KW-0804">Transcription</keyword>
<dbReference type="FunFam" id="1.10.10.10:FF:000001">
    <property type="entry name" value="LysR family transcriptional regulator"/>
    <property type="match status" value="1"/>
</dbReference>
<dbReference type="SUPFAM" id="SSF46785">
    <property type="entry name" value="Winged helix' DNA-binding domain"/>
    <property type="match status" value="1"/>
</dbReference>
<dbReference type="InterPro" id="IPR058163">
    <property type="entry name" value="LysR-type_TF_proteobact-type"/>
</dbReference>
<evidence type="ECO:0000256" key="3">
    <source>
        <dbReference type="ARBA" id="ARBA00023125"/>
    </source>
</evidence>
<sequence length="292" mass="32503">MDKLKSMQVFVSVVENGRLRKTADQFDMSATMVGKHIQFLEAALQTCLLNRTTRKQSLTESGQAYYEECKRILEEVQLAENRIQTLQNTPQGTIKVNCPVTYGSEVLAPIVADFLQQHTSLDVEMTLENALIDPFQSDADLFIRIGELHDSTLVARQLGVYPLVYCAAPDYLAKHGEPKTLDELKKHTCLGFVYSQGQTTQSAKLDTDAFRKRNTRLAANNGHALKTAALHNAGIILQPSILVCNEIARGDLISLLDEFTPAPKPVQLIFRSRNPSIKIRTFIDFVVSALAP</sequence>
<dbReference type="SUPFAM" id="SSF53850">
    <property type="entry name" value="Periplasmic binding protein-like II"/>
    <property type="match status" value="1"/>
</dbReference>
<evidence type="ECO:0000313" key="6">
    <source>
        <dbReference type="EMBL" id="REG81960.1"/>
    </source>
</evidence>
<dbReference type="Pfam" id="PF00126">
    <property type="entry name" value="HTH_1"/>
    <property type="match status" value="1"/>
</dbReference>
<keyword evidence="2" id="KW-0805">Transcription regulation</keyword>
<name>A0A3E0DKF0_9GAMM</name>
<dbReference type="Pfam" id="PF03466">
    <property type="entry name" value="LysR_substrate"/>
    <property type="match status" value="1"/>
</dbReference>
<dbReference type="OrthoDB" id="9815676at2"/>
<reference evidence="6 7" key="1">
    <citation type="submission" date="2018-08" db="EMBL/GenBank/DDBJ databases">
        <title>Genomic Encyclopedia of Type Strains, Phase III (KMG-III): the genomes of soil and plant-associated and newly described type strains.</title>
        <authorList>
            <person name="Whitman W."/>
        </authorList>
    </citation>
    <scope>NUCLEOTIDE SEQUENCE [LARGE SCALE GENOMIC DNA]</scope>
    <source>
        <strain evidence="6 7">CECT 7375</strain>
    </source>
</reference>
<comment type="caution">
    <text evidence="6">The sequence shown here is derived from an EMBL/GenBank/DDBJ whole genome shotgun (WGS) entry which is preliminary data.</text>
</comment>
<keyword evidence="7" id="KW-1185">Reference proteome</keyword>
<evidence type="ECO:0000256" key="1">
    <source>
        <dbReference type="ARBA" id="ARBA00009437"/>
    </source>
</evidence>
<dbReference type="PANTHER" id="PTHR30537:SF5">
    <property type="entry name" value="HTH-TYPE TRANSCRIPTIONAL ACTIVATOR TTDR-RELATED"/>
    <property type="match status" value="1"/>
</dbReference>
<dbReference type="RefSeq" id="WP_115898570.1">
    <property type="nucleotide sequence ID" value="NZ_QUNG01000011.1"/>
</dbReference>
<dbReference type="EMBL" id="QUNG01000011">
    <property type="protein sequence ID" value="REG81960.1"/>
    <property type="molecule type" value="Genomic_DNA"/>
</dbReference>
<evidence type="ECO:0000313" key="7">
    <source>
        <dbReference type="Proteomes" id="UP000256542"/>
    </source>
</evidence>
<dbReference type="InterPro" id="IPR000847">
    <property type="entry name" value="LysR_HTH_N"/>
</dbReference>